<sequence>MVNPLARVIMEKNLKTEKVISSRAVNQKETTEGNNLDDKEIKIISDIIKGEKEVIEGSKKNTAITLEEAANRMKNNR</sequence>
<reference evidence="1 2" key="1">
    <citation type="submission" date="2022-06" db="EMBL/GenBank/DDBJ databases">
        <title>Isolation of gut microbiota from human fecal samples.</title>
        <authorList>
            <person name="Pamer E.G."/>
            <person name="Barat B."/>
            <person name="Waligurski E."/>
            <person name="Medina S."/>
            <person name="Paddock L."/>
            <person name="Mostad J."/>
        </authorList>
    </citation>
    <scope>NUCLEOTIDE SEQUENCE [LARGE SCALE GENOMIC DNA]</scope>
    <source>
        <strain evidence="1 2">DFI.7.95</strain>
    </source>
</reference>
<proteinExistence type="predicted"/>
<gene>
    <name evidence="1" type="ORF">NE686_22465</name>
</gene>
<evidence type="ECO:0000313" key="2">
    <source>
        <dbReference type="Proteomes" id="UP001524478"/>
    </source>
</evidence>
<keyword evidence="2" id="KW-1185">Reference proteome</keyword>
<evidence type="ECO:0000313" key="1">
    <source>
        <dbReference type="EMBL" id="MCQ4925870.1"/>
    </source>
</evidence>
<accession>A0ABT1SHB7</accession>
<protein>
    <submittedName>
        <fullName evidence="1">Uncharacterized protein</fullName>
    </submittedName>
</protein>
<organism evidence="1 2">
    <name type="scientific">Tissierella carlieri</name>
    <dbReference type="NCBI Taxonomy" id="689904"/>
    <lineage>
        <taxon>Bacteria</taxon>
        <taxon>Bacillati</taxon>
        <taxon>Bacillota</taxon>
        <taxon>Tissierellia</taxon>
        <taxon>Tissierellales</taxon>
        <taxon>Tissierellaceae</taxon>
        <taxon>Tissierella</taxon>
    </lineage>
</organism>
<name>A0ABT1SHB7_9FIRM</name>
<dbReference type="EMBL" id="JANGAC010000054">
    <property type="protein sequence ID" value="MCQ4925870.1"/>
    <property type="molecule type" value="Genomic_DNA"/>
</dbReference>
<dbReference type="Proteomes" id="UP001524478">
    <property type="component" value="Unassembled WGS sequence"/>
</dbReference>
<comment type="caution">
    <text evidence="1">The sequence shown here is derived from an EMBL/GenBank/DDBJ whole genome shotgun (WGS) entry which is preliminary data.</text>
</comment>
<dbReference type="RefSeq" id="WP_256313171.1">
    <property type="nucleotide sequence ID" value="NZ_JANGAC010000054.1"/>
</dbReference>